<dbReference type="Pfam" id="PF17759">
    <property type="entry name" value="tRNA_synthFbeta"/>
    <property type="match status" value="1"/>
</dbReference>
<dbReference type="CDD" id="cd02796">
    <property type="entry name" value="tRNA_bind_bactPheRS"/>
    <property type="match status" value="1"/>
</dbReference>
<comment type="cofactor">
    <cofactor evidence="1">
        <name>Mg(2+)</name>
        <dbReference type="ChEBI" id="CHEBI:18420"/>
    </cofactor>
</comment>
<dbReference type="SUPFAM" id="SSF50249">
    <property type="entry name" value="Nucleic acid-binding proteins"/>
    <property type="match status" value="1"/>
</dbReference>
<evidence type="ECO:0000259" key="20">
    <source>
        <dbReference type="PROSITE" id="PS51447"/>
    </source>
</evidence>
<dbReference type="InterPro" id="IPR012340">
    <property type="entry name" value="NA-bd_OB-fold"/>
</dbReference>
<keyword evidence="9 22" id="KW-0436">Ligase</keyword>
<dbReference type="InterPro" id="IPR041616">
    <property type="entry name" value="PheRS_beta_core"/>
</dbReference>
<evidence type="ECO:0000256" key="16">
    <source>
        <dbReference type="ARBA" id="ARBA00023146"/>
    </source>
</evidence>
<dbReference type="SUPFAM" id="SSF54991">
    <property type="entry name" value="Anticodon-binding domain of PheRS"/>
    <property type="match status" value="1"/>
</dbReference>
<dbReference type="GO" id="GO:0000287">
    <property type="term" value="F:magnesium ion binding"/>
    <property type="evidence" value="ECO:0007669"/>
    <property type="project" value="InterPro"/>
</dbReference>
<name>A0A1W1E1Z2_9ZZZZ</name>
<dbReference type="InterPro" id="IPR033714">
    <property type="entry name" value="tRNA_bind_bactPheRS"/>
</dbReference>
<dbReference type="HAMAP" id="MF_00283">
    <property type="entry name" value="Phe_tRNA_synth_beta1"/>
    <property type="match status" value="1"/>
</dbReference>
<dbReference type="FunFam" id="3.50.40.10:FF:000001">
    <property type="entry name" value="Phenylalanine--tRNA ligase beta subunit"/>
    <property type="match status" value="1"/>
</dbReference>
<dbReference type="SUPFAM" id="SSF55681">
    <property type="entry name" value="Class II aaRS and biotin synthetases"/>
    <property type="match status" value="1"/>
</dbReference>
<dbReference type="InterPro" id="IPR002547">
    <property type="entry name" value="tRNA-bd_dom"/>
</dbReference>
<organism evidence="22">
    <name type="scientific">hydrothermal vent metagenome</name>
    <dbReference type="NCBI Taxonomy" id="652676"/>
    <lineage>
        <taxon>unclassified sequences</taxon>
        <taxon>metagenomes</taxon>
        <taxon>ecological metagenomes</taxon>
    </lineage>
</organism>
<evidence type="ECO:0000256" key="15">
    <source>
        <dbReference type="ARBA" id="ARBA00022917"/>
    </source>
</evidence>
<dbReference type="Gene3D" id="3.30.70.380">
    <property type="entry name" value="Ferrodoxin-fold anticodon-binding domain"/>
    <property type="match status" value="1"/>
</dbReference>
<keyword evidence="13" id="KW-0460">Magnesium</keyword>
<dbReference type="Gene3D" id="3.30.56.10">
    <property type="match status" value="2"/>
</dbReference>
<dbReference type="GO" id="GO:0000049">
    <property type="term" value="F:tRNA binding"/>
    <property type="evidence" value="ECO:0007669"/>
    <property type="project" value="UniProtKB-KW"/>
</dbReference>
<evidence type="ECO:0000256" key="7">
    <source>
        <dbReference type="ARBA" id="ARBA00022490"/>
    </source>
</evidence>
<dbReference type="EMBL" id="FPIA01000001">
    <property type="protein sequence ID" value="SFV87983.1"/>
    <property type="molecule type" value="Genomic_DNA"/>
</dbReference>
<proteinExistence type="inferred from homology"/>
<evidence type="ECO:0000256" key="9">
    <source>
        <dbReference type="ARBA" id="ARBA00022598"/>
    </source>
</evidence>
<protein>
    <recommendedName>
        <fullName evidence="6">Phenylalanine--tRNA ligase beta subunit</fullName>
        <ecNumber evidence="5">6.1.1.20</ecNumber>
    </recommendedName>
    <alternativeName>
        <fullName evidence="17">Phenylalanyl-tRNA synthetase beta subunit</fullName>
    </alternativeName>
</protein>
<evidence type="ECO:0000256" key="18">
    <source>
        <dbReference type="ARBA" id="ARBA00049255"/>
    </source>
</evidence>
<evidence type="ECO:0000256" key="14">
    <source>
        <dbReference type="ARBA" id="ARBA00022884"/>
    </source>
</evidence>
<evidence type="ECO:0000256" key="4">
    <source>
        <dbReference type="ARBA" id="ARBA00011209"/>
    </source>
</evidence>
<dbReference type="AlphaFoldDB" id="A0A1W1E1Z2"/>
<dbReference type="InterPro" id="IPR020825">
    <property type="entry name" value="Phe-tRNA_synthase-like_B3/B4"/>
</dbReference>
<evidence type="ECO:0000256" key="5">
    <source>
        <dbReference type="ARBA" id="ARBA00012814"/>
    </source>
</evidence>
<dbReference type="SMART" id="SM00873">
    <property type="entry name" value="B3_4"/>
    <property type="match status" value="1"/>
</dbReference>
<dbReference type="PANTHER" id="PTHR10947">
    <property type="entry name" value="PHENYLALANYL-TRNA SYNTHETASE BETA CHAIN AND LEUCINE-RICH REPEAT-CONTAINING PROTEIN 47"/>
    <property type="match status" value="1"/>
</dbReference>
<dbReference type="GO" id="GO:0004826">
    <property type="term" value="F:phenylalanine-tRNA ligase activity"/>
    <property type="evidence" value="ECO:0007669"/>
    <property type="project" value="UniProtKB-EC"/>
</dbReference>
<dbReference type="Pfam" id="PF01588">
    <property type="entry name" value="tRNA_bind"/>
    <property type="match status" value="1"/>
</dbReference>
<dbReference type="InterPro" id="IPR045060">
    <property type="entry name" value="Phe-tRNA-ligase_IIc_bsu"/>
</dbReference>
<evidence type="ECO:0000256" key="10">
    <source>
        <dbReference type="ARBA" id="ARBA00022723"/>
    </source>
</evidence>
<dbReference type="Gene3D" id="2.40.50.140">
    <property type="entry name" value="Nucleic acid-binding proteins"/>
    <property type="match status" value="1"/>
</dbReference>
<keyword evidence="8" id="KW-0820">tRNA-binding</keyword>
<keyword evidence="12" id="KW-0067">ATP-binding</keyword>
<keyword evidence="7" id="KW-0963">Cytoplasm</keyword>
<evidence type="ECO:0000259" key="21">
    <source>
        <dbReference type="PROSITE" id="PS51483"/>
    </source>
</evidence>
<dbReference type="SMART" id="SM00896">
    <property type="entry name" value="FDX-ACB"/>
    <property type="match status" value="1"/>
</dbReference>
<dbReference type="SMART" id="SM00874">
    <property type="entry name" value="B5"/>
    <property type="match status" value="1"/>
</dbReference>
<comment type="similarity">
    <text evidence="3">Belongs to the phenylalanyl-tRNA synthetase beta subunit family. Type 1 subfamily.</text>
</comment>
<comment type="catalytic activity">
    <reaction evidence="18">
        <text>tRNA(Phe) + L-phenylalanine + ATP = L-phenylalanyl-tRNA(Phe) + AMP + diphosphate + H(+)</text>
        <dbReference type="Rhea" id="RHEA:19413"/>
        <dbReference type="Rhea" id="RHEA-COMP:9668"/>
        <dbReference type="Rhea" id="RHEA-COMP:9699"/>
        <dbReference type="ChEBI" id="CHEBI:15378"/>
        <dbReference type="ChEBI" id="CHEBI:30616"/>
        <dbReference type="ChEBI" id="CHEBI:33019"/>
        <dbReference type="ChEBI" id="CHEBI:58095"/>
        <dbReference type="ChEBI" id="CHEBI:78442"/>
        <dbReference type="ChEBI" id="CHEBI:78531"/>
        <dbReference type="ChEBI" id="CHEBI:456215"/>
        <dbReference type="EC" id="6.1.1.20"/>
    </reaction>
</comment>
<dbReference type="Gene3D" id="3.50.40.10">
    <property type="entry name" value="Phenylalanyl-trna Synthetase, Chain B, domain 3"/>
    <property type="match status" value="1"/>
</dbReference>
<evidence type="ECO:0000256" key="17">
    <source>
        <dbReference type="ARBA" id="ARBA00033189"/>
    </source>
</evidence>
<accession>A0A1W1E1Z2</accession>
<feature type="domain" description="FDX-ACB" evidence="20">
    <location>
        <begin position="694"/>
        <end position="787"/>
    </location>
</feature>
<keyword evidence="11" id="KW-0547">Nucleotide-binding</keyword>
<dbReference type="PROSITE" id="PS51447">
    <property type="entry name" value="FDX_ACB"/>
    <property type="match status" value="1"/>
</dbReference>
<evidence type="ECO:0000256" key="6">
    <source>
        <dbReference type="ARBA" id="ARBA00017032"/>
    </source>
</evidence>
<reference evidence="22" key="1">
    <citation type="submission" date="2016-10" db="EMBL/GenBank/DDBJ databases">
        <authorList>
            <person name="de Groot N.N."/>
        </authorList>
    </citation>
    <scope>NUCLEOTIDE SEQUENCE</scope>
</reference>
<evidence type="ECO:0000256" key="2">
    <source>
        <dbReference type="ARBA" id="ARBA00004496"/>
    </source>
</evidence>
<evidence type="ECO:0000256" key="11">
    <source>
        <dbReference type="ARBA" id="ARBA00022741"/>
    </source>
</evidence>
<evidence type="ECO:0000256" key="1">
    <source>
        <dbReference type="ARBA" id="ARBA00001946"/>
    </source>
</evidence>
<dbReference type="SUPFAM" id="SSF56037">
    <property type="entry name" value="PheT/TilS domain"/>
    <property type="match status" value="1"/>
</dbReference>
<evidence type="ECO:0000256" key="3">
    <source>
        <dbReference type="ARBA" id="ARBA00008653"/>
    </source>
</evidence>
<evidence type="ECO:0000256" key="13">
    <source>
        <dbReference type="ARBA" id="ARBA00022842"/>
    </source>
</evidence>
<dbReference type="InterPro" id="IPR045864">
    <property type="entry name" value="aa-tRNA-synth_II/BPL/LPL"/>
</dbReference>
<dbReference type="Pfam" id="PF03147">
    <property type="entry name" value="FDX-ACB"/>
    <property type="match status" value="1"/>
</dbReference>
<dbReference type="Gene3D" id="3.30.930.10">
    <property type="entry name" value="Bira Bifunctional Protein, Domain 2"/>
    <property type="match status" value="1"/>
</dbReference>
<dbReference type="InterPro" id="IPR036690">
    <property type="entry name" value="Fdx_antiC-bd_sf"/>
</dbReference>
<dbReference type="InterPro" id="IPR005121">
    <property type="entry name" value="Fdx_antiC-bd"/>
</dbReference>
<evidence type="ECO:0000259" key="19">
    <source>
        <dbReference type="PROSITE" id="PS50886"/>
    </source>
</evidence>
<dbReference type="PROSITE" id="PS51483">
    <property type="entry name" value="B5"/>
    <property type="match status" value="1"/>
</dbReference>
<dbReference type="FunFam" id="2.40.50.140:FF:000045">
    <property type="entry name" value="Phenylalanine--tRNA ligase beta subunit"/>
    <property type="match status" value="1"/>
</dbReference>
<keyword evidence="14" id="KW-0694">RNA-binding</keyword>
<dbReference type="PANTHER" id="PTHR10947:SF0">
    <property type="entry name" value="PHENYLALANINE--TRNA LIGASE BETA SUBUNIT"/>
    <property type="match status" value="1"/>
</dbReference>
<feature type="domain" description="B5" evidence="21">
    <location>
        <begin position="400"/>
        <end position="476"/>
    </location>
</feature>
<comment type="subunit">
    <text evidence="4">Tetramer of two alpha and two beta subunits.</text>
</comment>
<evidence type="ECO:0000256" key="8">
    <source>
        <dbReference type="ARBA" id="ARBA00022555"/>
    </source>
</evidence>
<keyword evidence="10" id="KW-0479">Metal-binding</keyword>
<sequence>MNISTTWLREWISPKVSDEVLAEQLTMAGLEVDGIASVAPYFEKVVVGYVLSCEKHPDADKLNLCQVDIGERETLQIICGAKNIRTDLKVIVATVGAVLPNALKIKKAKLRGVESFGMICSESELGMAENSEGISELDADALIGQNIREHLNLDDNIIELDITPNRGDCFSVLGVAREVSANYLIDFALPNFAVISQGTSDIATSVSNTIACPKYLTRSISGIDNRAKTPQWMADKLRRSGQSLHSPVVDVTNFVLMELGQPMHAFDADKIQGAIEVRNAKSGEKLALLNESIVELKDDTLVIADDNSVLAIAGVMGGLTSATQDTTNNILLESAFFEPVSIAGKARNYGLHTESSLRFERGVDFAITETAMDRATQLIIEICGGQASDVKACIDKSTLPELPAISITQEKIQKVLGFELDSDWITEKFQSLGFEISQQTSNSWCIIPPSFRFDIRIPADLIEELARLYGYDKLPVQKLSLDANINMIAEAQIDKYEVMQSLVARGYQEVITYSFTSEKYHDLISPEAKKIVLSNPISAELSTMRSSLWVGLLQTLESNQRRGHSNARFFEIGLCFEGVEVSKQSNKLAGVVTGNRFNAQWSGESTPVDFFDAKADLESILVLTGAKFTFVADEHSALQKGQTAKIMLDSKQVGWMGALSPVVAKELSLPKCYLFEINLDAILTGKIAQYTAFSQYQQAQRDIALILDESIPVAELIDSIEALQQTNFVGVSLFDLYAGENIELGKKSIAFSLSYQSLEATLSDEEVNTKVNEVLTLMKDKFSAIQR</sequence>
<dbReference type="InterPro" id="IPR005147">
    <property type="entry name" value="tRNA_synthase_B5-dom"/>
</dbReference>
<dbReference type="InterPro" id="IPR009061">
    <property type="entry name" value="DNA-bd_dom_put_sf"/>
</dbReference>
<gene>
    <name evidence="22" type="ORF">MNB_SUP05-SYMBIONT-7-774</name>
</gene>
<dbReference type="Pfam" id="PF03484">
    <property type="entry name" value="B5"/>
    <property type="match status" value="1"/>
</dbReference>
<dbReference type="EC" id="6.1.1.20" evidence="5"/>
<dbReference type="FunFam" id="3.30.930.10:FF:000022">
    <property type="entry name" value="Phenylalanine--tRNA ligase beta subunit"/>
    <property type="match status" value="1"/>
</dbReference>
<dbReference type="NCBIfam" id="NF045760">
    <property type="entry name" value="YtpR"/>
    <property type="match status" value="1"/>
</dbReference>
<dbReference type="SUPFAM" id="SSF46955">
    <property type="entry name" value="Putative DNA-binding domain"/>
    <property type="match status" value="1"/>
</dbReference>
<feature type="domain" description="TRNA-binding" evidence="19">
    <location>
        <begin position="39"/>
        <end position="148"/>
    </location>
</feature>
<evidence type="ECO:0000313" key="22">
    <source>
        <dbReference type="EMBL" id="SFV87983.1"/>
    </source>
</evidence>
<keyword evidence="15" id="KW-0648">Protein biosynthesis</keyword>
<comment type="subcellular location">
    <subcellularLocation>
        <location evidence="2">Cytoplasm</location>
    </subcellularLocation>
</comment>
<dbReference type="Pfam" id="PF03483">
    <property type="entry name" value="B3_4"/>
    <property type="match status" value="1"/>
</dbReference>
<dbReference type="InterPro" id="IPR005146">
    <property type="entry name" value="B3/B4_tRNA-bd"/>
</dbReference>
<dbReference type="InterPro" id="IPR004532">
    <property type="entry name" value="Phe-tRNA-ligase_IIc_bsu_bact"/>
</dbReference>
<dbReference type="GO" id="GO:0009328">
    <property type="term" value="C:phenylalanine-tRNA ligase complex"/>
    <property type="evidence" value="ECO:0007669"/>
    <property type="project" value="TreeGrafter"/>
</dbReference>
<evidence type="ECO:0000256" key="12">
    <source>
        <dbReference type="ARBA" id="ARBA00022840"/>
    </source>
</evidence>
<dbReference type="CDD" id="cd00769">
    <property type="entry name" value="PheRS_beta_core"/>
    <property type="match status" value="1"/>
</dbReference>
<dbReference type="NCBIfam" id="TIGR00472">
    <property type="entry name" value="pheT_bact"/>
    <property type="match status" value="1"/>
</dbReference>
<dbReference type="GO" id="GO:0006432">
    <property type="term" value="P:phenylalanyl-tRNA aminoacylation"/>
    <property type="evidence" value="ECO:0007669"/>
    <property type="project" value="InterPro"/>
</dbReference>
<keyword evidence="16 22" id="KW-0030">Aminoacyl-tRNA synthetase</keyword>
<dbReference type="GO" id="GO:0005524">
    <property type="term" value="F:ATP binding"/>
    <property type="evidence" value="ECO:0007669"/>
    <property type="project" value="UniProtKB-KW"/>
</dbReference>
<dbReference type="PROSITE" id="PS50886">
    <property type="entry name" value="TRBD"/>
    <property type="match status" value="1"/>
</dbReference>